<dbReference type="OrthoDB" id="8119704at2759"/>
<dbReference type="GO" id="GO:0017000">
    <property type="term" value="P:antibiotic biosynthetic process"/>
    <property type="evidence" value="ECO:0007669"/>
    <property type="project" value="UniProtKB-ARBA"/>
</dbReference>
<name>A0A9W9JN29_9EURO</name>
<evidence type="ECO:0000313" key="3">
    <source>
        <dbReference type="Proteomes" id="UP001150879"/>
    </source>
</evidence>
<sequence>MHTSANSISRLLKHPNGQTTHLIVDDYTDPWVKPETVFIQGGFARHSAFWYHWIPSLARSYRVVRRDTRGHGESSTPMPSDNYAYTLHTILSEMADTLDQLGLQKVHIIGESTSGMLGEAFAAKFPNRLHSLTICSSPTHLPPAALELFSFGHSSWPEACRKLGSRGWGEHLARVPGTLSATDPKYEAWWISKIALSSSEGLAGYAEFLSSLDARPFLSQIPVPTLILAPAKSAATGLEEQLEIARQVKGAKLVIIHGAGHQIYADKSDHCITAFMEFLSHLDFRGSTDSA</sequence>
<dbReference type="SUPFAM" id="SSF53474">
    <property type="entry name" value="alpha/beta-Hydrolases"/>
    <property type="match status" value="1"/>
</dbReference>
<evidence type="ECO:0000313" key="2">
    <source>
        <dbReference type="EMBL" id="KAJ5200028.1"/>
    </source>
</evidence>
<dbReference type="InterPro" id="IPR050471">
    <property type="entry name" value="AB_hydrolase"/>
</dbReference>
<keyword evidence="3" id="KW-1185">Reference proteome</keyword>
<feature type="domain" description="AB hydrolase-1" evidence="1">
    <location>
        <begin position="37"/>
        <end position="267"/>
    </location>
</feature>
<dbReference type="Gene3D" id="3.40.50.1820">
    <property type="entry name" value="alpha/beta hydrolase"/>
    <property type="match status" value="1"/>
</dbReference>
<reference evidence="2" key="1">
    <citation type="submission" date="2022-11" db="EMBL/GenBank/DDBJ databases">
        <authorList>
            <person name="Petersen C."/>
        </authorList>
    </citation>
    <scope>NUCLEOTIDE SEQUENCE</scope>
    <source>
        <strain evidence="2">IBT 16849</strain>
    </source>
</reference>
<organism evidence="2 3">
    <name type="scientific">Penicillium cf. griseofulvum</name>
    <dbReference type="NCBI Taxonomy" id="2972120"/>
    <lineage>
        <taxon>Eukaryota</taxon>
        <taxon>Fungi</taxon>
        <taxon>Dikarya</taxon>
        <taxon>Ascomycota</taxon>
        <taxon>Pezizomycotina</taxon>
        <taxon>Eurotiomycetes</taxon>
        <taxon>Eurotiomycetidae</taxon>
        <taxon>Eurotiales</taxon>
        <taxon>Aspergillaceae</taxon>
        <taxon>Penicillium</taxon>
    </lineage>
</organism>
<gene>
    <name evidence="2" type="ORF">N7472_005232</name>
</gene>
<dbReference type="InterPro" id="IPR029058">
    <property type="entry name" value="AB_hydrolase_fold"/>
</dbReference>
<reference evidence="2" key="2">
    <citation type="journal article" date="2023" name="IMA Fungus">
        <title>Comparative genomic study of the Penicillium genus elucidates a diverse pangenome and 15 lateral gene transfer events.</title>
        <authorList>
            <person name="Petersen C."/>
            <person name="Sorensen T."/>
            <person name="Nielsen M.R."/>
            <person name="Sondergaard T.E."/>
            <person name="Sorensen J.L."/>
            <person name="Fitzpatrick D.A."/>
            <person name="Frisvad J.C."/>
            <person name="Nielsen K.L."/>
        </authorList>
    </citation>
    <scope>NUCLEOTIDE SEQUENCE</scope>
    <source>
        <strain evidence="2">IBT 16849</strain>
    </source>
</reference>
<dbReference type="GO" id="GO:0072330">
    <property type="term" value="P:monocarboxylic acid biosynthetic process"/>
    <property type="evidence" value="ECO:0007669"/>
    <property type="project" value="UniProtKB-ARBA"/>
</dbReference>
<proteinExistence type="predicted"/>
<accession>A0A9W9JN29</accession>
<protein>
    <recommendedName>
        <fullName evidence="1">AB hydrolase-1 domain-containing protein</fullName>
    </recommendedName>
</protein>
<evidence type="ECO:0000259" key="1">
    <source>
        <dbReference type="Pfam" id="PF00561"/>
    </source>
</evidence>
<dbReference type="PRINTS" id="PR00111">
    <property type="entry name" value="ABHYDROLASE"/>
</dbReference>
<dbReference type="PANTHER" id="PTHR43433">
    <property type="entry name" value="HYDROLASE, ALPHA/BETA FOLD FAMILY PROTEIN"/>
    <property type="match status" value="1"/>
</dbReference>
<dbReference type="Proteomes" id="UP001150879">
    <property type="component" value="Unassembled WGS sequence"/>
</dbReference>
<dbReference type="PANTHER" id="PTHR43433:SF5">
    <property type="entry name" value="AB HYDROLASE-1 DOMAIN-CONTAINING PROTEIN"/>
    <property type="match status" value="1"/>
</dbReference>
<dbReference type="AlphaFoldDB" id="A0A9W9JN29"/>
<dbReference type="EMBL" id="JAPQKP010000003">
    <property type="protein sequence ID" value="KAJ5200028.1"/>
    <property type="molecule type" value="Genomic_DNA"/>
</dbReference>
<dbReference type="InterPro" id="IPR000073">
    <property type="entry name" value="AB_hydrolase_1"/>
</dbReference>
<dbReference type="Pfam" id="PF00561">
    <property type="entry name" value="Abhydrolase_1"/>
    <property type="match status" value="1"/>
</dbReference>
<comment type="caution">
    <text evidence="2">The sequence shown here is derived from an EMBL/GenBank/DDBJ whole genome shotgun (WGS) entry which is preliminary data.</text>
</comment>